<proteinExistence type="predicted"/>
<dbReference type="AlphaFoldDB" id="A0AB33C4Y3"/>
<evidence type="ECO:0008006" key="3">
    <source>
        <dbReference type="Google" id="ProtNLM"/>
    </source>
</evidence>
<protein>
    <recommendedName>
        <fullName evidence="3">SIR2-like domain-containing protein</fullName>
    </recommendedName>
</protein>
<dbReference type="EMBL" id="CP021427">
    <property type="protein sequence ID" value="ART98942.1"/>
    <property type="molecule type" value="Genomic_DNA"/>
</dbReference>
<dbReference type="Proteomes" id="UP000195798">
    <property type="component" value="Chromosome"/>
</dbReference>
<reference evidence="1 2" key="1">
    <citation type="submission" date="2017-05" db="EMBL/GenBank/DDBJ databases">
        <authorList>
            <person name="Oh N.-S."/>
        </authorList>
    </citation>
    <scope>NUCLEOTIDE SEQUENCE [LARGE SCALE GENOMIC DNA]</scope>
    <source>
        <strain evidence="1 2">4M13</strain>
    </source>
</reference>
<accession>A0AB33C4Y3</accession>
<sequence length="305" mass="36116">MFNLLLQFTKEIFSNSEFPNDQARMKFINIVQYCFKDNKDLSTSMLDSLKKFEKSFALYIKNLIYKSKDHYFKRSEKLLKYLTSSYNEEIVHLDVINFNYSLDENIVNQMIHEKRFSNITFNSWTNIHGVASWNDSYTRSQINKLHSNYKRLAPPIFGIDWHDISDTTNDIDFNDPRIIFTKSFRLIDNQVNNMRDKKHQFQKNINKIIFFGHSLGHADYSYFESLFDIYNIYDSNIELNFYYKKGSSDFLDRLSAKKTLEEIIKLLTSYGQTSTNQHGENIVNKLLLEQRLNLLPSPSINKGTL</sequence>
<organism evidence="1 2">
    <name type="scientific">Lactobacillus gasseri</name>
    <dbReference type="NCBI Taxonomy" id="1596"/>
    <lineage>
        <taxon>Bacteria</taxon>
        <taxon>Bacillati</taxon>
        <taxon>Bacillota</taxon>
        <taxon>Bacilli</taxon>
        <taxon>Lactobacillales</taxon>
        <taxon>Lactobacillaceae</taxon>
        <taxon>Lactobacillus</taxon>
    </lineage>
</organism>
<name>A0AB33C4Y3_LACGS</name>
<evidence type="ECO:0000313" key="1">
    <source>
        <dbReference type="EMBL" id="ART98942.1"/>
    </source>
</evidence>
<gene>
    <name evidence="1" type="ORF">CCE30_08540</name>
</gene>
<evidence type="ECO:0000313" key="2">
    <source>
        <dbReference type="Proteomes" id="UP000195798"/>
    </source>
</evidence>